<evidence type="ECO:0000313" key="3">
    <source>
        <dbReference type="EMBL" id="OCF27614.1"/>
    </source>
</evidence>
<dbReference type="GO" id="GO:0140625">
    <property type="term" value="F:opioid growth factor receptor activity"/>
    <property type="evidence" value="ECO:0007669"/>
    <property type="project" value="InterPro"/>
</dbReference>
<accession>A0A1B9G998</accession>
<dbReference type="PANTHER" id="PTHR14015:SF2">
    <property type="entry name" value="OPIOID GROWTH FACTOR RECEPTOR (OGFR) CONSERVED DOMAIN-CONTAINING PROTEIN"/>
    <property type="match status" value="1"/>
</dbReference>
<evidence type="ECO:0000256" key="1">
    <source>
        <dbReference type="ARBA" id="ARBA00010365"/>
    </source>
</evidence>
<dbReference type="InterPro" id="IPR006757">
    <property type="entry name" value="OGF_rcpt"/>
</dbReference>
<dbReference type="KEGG" id="kbi:30206856"/>
<evidence type="ECO:0000259" key="2">
    <source>
        <dbReference type="Pfam" id="PF04664"/>
    </source>
</evidence>
<gene>
    <name evidence="3" type="ORF">I302_02457</name>
    <name evidence="4" type="ORF">I302_103754</name>
</gene>
<dbReference type="InterPro" id="IPR039574">
    <property type="entry name" value="OGFr"/>
</dbReference>
<dbReference type="EMBL" id="KI894019">
    <property type="protein sequence ID" value="OCF27614.1"/>
    <property type="molecule type" value="Genomic_DNA"/>
</dbReference>
<sequence length="290" mass="33426">MSIYTTPRSKSFRSSTFLLPSLVLPGSSKIIPPPNPQRHLFARQARSSSHAARMPRPRDIDLFLSSYAGQRSNPSAQSNYLFYSNQIPCQPDGLKYEEWMKSYENDMVELEMSHGYVQWFFPIRERGVNPLAQPLTIDEIEKMQGDEVVLGRLLRSYKMMLLFYGINFNDGKLSLSPTHKERFANLTSNSHNLLRITRILKYLSEFPILQPHAASLVLFFTAAHSTGLLNFQEGSIRGDSLDWWWSNCFRDEGERRGVREIVRGRGGFGEGKWGWEEYERWFDGRGKGGD</sequence>
<feature type="domain" description="Opioid growth factor receptor (OGFr) conserved" evidence="2">
    <location>
        <begin position="74"/>
        <end position="262"/>
    </location>
</feature>
<organism evidence="3">
    <name type="scientific">Kwoniella bestiolae CBS 10118</name>
    <dbReference type="NCBI Taxonomy" id="1296100"/>
    <lineage>
        <taxon>Eukaryota</taxon>
        <taxon>Fungi</taxon>
        <taxon>Dikarya</taxon>
        <taxon>Basidiomycota</taxon>
        <taxon>Agaricomycotina</taxon>
        <taxon>Tremellomycetes</taxon>
        <taxon>Tremellales</taxon>
        <taxon>Cryptococcaceae</taxon>
        <taxon>Kwoniella</taxon>
    </lineage>
</organism>
<reference evidence="4" key="4">
    <citation type="submission" date="2024-02" db="EMBL/GenBank/DDBJ databases">
        <title>Comparative genomics of Cryptococcus and Kwoniella reveals pathogenesis evolution and contrasting modes of karyotype evolution via chromosome fusion or intercentromeric recombination.</title>
        <authorList>
            <person name="Coelho M.A."/>
            <person name="David-Palma M."/>
            <person name="Shea T."/>
            <person name="Bowers K."/>
            <person name="McGinley-Smith S."/>
            <person name="Mohammad A.W."/>
            <person name="Gnirke A."/>
            <person name="Yurkov A.M."/>
            <person name="Nowrousian M."/>
            <person name="Sun S."/>
            <person name="Cuomo C.A."/>
            <person name="Heitman J."/>
        </authorList>
    </citation>
    <scope>NUCLEOTIDE SEQUENCE</scope>
    <source>
        <strain evidence="4">CBS 10118</strain>
    </source>
</reference>
<dbReference type="VEuPathDB" id="FungiDB:I302_02457"/>
<proteinExistence type="inferred from homology"/>
<dbReference type="OrthoDB" id="9030204at2759"/>
<dbReference type="GeneID" id="30206856"/>
<reference evidence="3" key="1">
    <citation type="submission" date="2013-07" db="EMBL/GenBank/DDBJ databases">
        <title>The Genome Sequence of Cryptococcus bestiolae CBS10118.</title>
        <authorList>
            <consortium name="The Broad Institute Genome Sequencing Platform"/>
            <person name="Cuomo C."/>
            <person name="Litvintseva A."/>
            <person name="Chen Y."/>
            <person name="Heitman J."/>
            <person name="Sun S."/>
            <person name="Springer D."/>
            <person name="Dromer F."/>
            <person name="Young S.K."/>
            <person name="Zeng Q."/>
            <person name="Gargeya S."/>
            <person name="Fitzgerald M."/>
            <person name="Abouelleil A."/>
            <person name="Alvarado L."/>
            <person name="Berlin A.M."/>
            <person name="Chapman S.B."/>
            <person name="Dewar J."/>
            <person name="Goldberg J."/>
            <person name="Griggs A."/>
            <person name="Gujja S."/>
            <person name="Hansen M."/>
            <person name="Howarth C."/>
            <person name="Imamovic A."/>
            <person name="Larimer J."/>
            <person name="McCowan C."/>
            <person name="Murphy C."/>
            <person name="Pearson M."/>
            <person name="Priest M."/>
            <person name="Roberts A."/>
            <person name="Saif S."/>
            <person name="Shea T."/>
            <person name="Sykes S."/>
            <person name="Wortman J."/>
            <person name="Nusbaum C."/>
            <person name="Birren B."/>
        </authorList>
    </citation>
    <scope>NUCLEOTIDE SEQUENCE [LARGE SCALE GENOMIC DNA]</scope>
    <source>
        <strain evidence="3">CBS 10118</strain>
    </source>
</reference>
<protein>
    <recommendedName>
        <fullName evidence="2">Opioid growth factor receptor (OGFr) conserved domain-containing protein</fullName>
    </recommendedName>
</protein>
<name>A0A1B9G998_9TREE</name>
<reference evidence="3" key="3">
    <citation type="submission" date="2014-01" db="EMBL/GenBank/DDBJ databases">
        <title>Evolution of pathogenesis and genome organization in the Tremellales.</title>
        <authorList>
            <person name="Cuomo C."/>
            <person name="Litvintseva A."/>
            <person name="Heitman J."/>
            <person name="Chen Y."/>
            <person name="Sun S."/>
            <person name="Springer D."/>
            <person name="Dromer F."/>
            <person name="Young S."/>
            <person name="Zeng Q."/>
            <person name="Chapman S."/>
            <person name="Gujja S."/>
            <person name="Saif S."/>
            <person name="Birren B."/>
        </authorList>
    </citation>
    <scope>NUCLEOTIDE SEQUENCE</scope>
    <source>
        <strain evidence="3">CBS 10118</strain>
    </source>
</reference>
<dbReference type="AlphaFoldDB" id="A0A1B9G998"/>
<dbReference type="RefSeq" id="XP_019048684.1">
    <property type="nucleotide sequence ID" value="XM_019189122.1"/>
</dbReference>
<reference evidence="4" key="2">
    <citation type="submission" date="2013-07" db="EMBL/GenBank/DDBJ databases">
        <authorList>
            <consortium name="The Broad Institute Genome Sequencing Platform"/>
            <person name="Cuomo C."/>
            <person name="Litvintseva A."/>
            <person name="Chen Y."/>
            <person name="Heitman J."/>
            <person name="Sun S."/>
            <person name="Springer D."/>
            <person name="Dromer F."/>
            <person name="Young S.K."/>
            <person name="Zeng Q."/>
            <person name="Gargeya S."/>
            <person name="Fitzgerald M."/>
            <person name="Abouelleil A."/>
            <person name="Alvarado L."/>
            <person name="Berlin A.M."/>
            <person name="Chapman S.B."/>
            <person name="Dewar J."/>
            <person name="Goldberg J."/>
            <person name="Griggs A."/>
            <person name="Gujja S."/>
            <person name="Hansen M."/>
            <person name="Howarth C."/>
            <person name="Imamovic A."/>
            <person name="Larimer J."/>
            <person name="McCowan C."/>
            <person name="Murphy C."/>
            <person name="Pearson M."/>
            <person name="Priest M."/>
            <person name="Roberts A."/>
            <person name="Saif S."/>
            <person name="Shea T."/>
            <person name="Sykes S."/>
            <person name="Wortman J."/>
            <person name="Nusbaum C."/>
            <person name="Birren B."/>
        </authorList>
    </citation>
    <scope>NUCLEOTIDE SEQUENCE</scope>
    <source>
        <strain evidence="4">CBS 10118</strain>
    </source>
</reference>
<keyword evidence="5" id="KW-1185">Reference proteome</keyword>
<dbReference type="Proteomes" id="UP000092730">
    <property type="component" value="Chromosome 2"/>
</dbReference>
<comment type="similarity">
    <text evidence="1">Belongs to the opioid growth factor receptor family.</text>
</comment>
<dbReference type="Pfam" id="PF04664">
    <property type="entry name" value="OGFr_N"/>
    <property type="match status" value="1"/>
</dbReference>
<evidence type="ECO:0000313" key="5">
    <source>
        <dbReference type="Proteomes" id="UP000092730"/>
    </source>
</evidence>
<dbReference type="GO" id="GO:0016020">
    <property type="term" value="C:membrane"/>
    <property type="evidence" value="ECO:0007669"/>
    <property type="project" value="InterPro"/>
</dbReference>
<dbReference type="PANTHER" id="PTHR14015">
    <property type="entry name" value="OPIOID GROWTH FACTOR RECEPTOR OGFR ZETA-TYPE OPIOID RECEPTOR"/>
    <property type="match status" value="1"/>
</dbReference>
<dbReference type="EMBL" id="CP144542">
    <property type="protein sequence ID" value="WVW81758.1"/>
    <property type="molecule type" value="Genomic_DNA"/>
</dbReference>
<evidence type="ECO:0000313" key="4">
    <source>
        <dbReference type="EMBL" id="WVW81758.1"/>
    </source>
</evidence>